<dbReference type="SMART" id="SM00185">
    <property type="entry name" value="ARM"/>
    <property type="match status" value="9"/>
</dbReference>
<dbReference type="Proteomes" id="UP000822688">
    <property type="component" value="Chromosome 10"/>
</dbReference>
<keyword evidence="7" id="KW-1185">Reference proteome</keyword>
<comment type="subcellular location">
    <subcellularLocation>
        <location evidence="2">Cytoplasm</location>
    </subcellularLocation>
    <subcellularLocation>
        <location evidence="1">Nucleus</location>
    </subcellularLocation>
</comment>
<dbReference type="InterPro" id="IPR011989">
    <property type="entry name" value="ARM-like"/>
</dbReference>
<dbReference type="InterPro" id="IPR038739">
    <property type="entry name" value="ARMC8/Vid28"/>
</dbReference>
<evidence type="ECO:0000313" key="7">
    <source>
        <dbReference type="Proteomes" id="UP000822688"/>
    </source>
</evidence>
<gene>
    <name evidence="6" type="ORF">KC19_10G081200</name>
</gene>
<dbReference type="OrthoDB" id="5559898at2759"/>
<dbReference type="PANTHER" id="PTHR15651">
    <property type="entry name" value="ARMADILLO REPEAT-CONTAINING PROTEIN 8"/>
    <property type="match status" value="1"/>
</dbReference>
<dbReference type="InterPro" id="IPR016024">
    <property type="entry name" value="ARM-type_fold"/>
</dbReference>
<evidence type="ECO:0000313" key="6">
    <source>
        <dbReference type="EMBL" id="KAG0559127.1"/>
    </source>
</evidence>
<evidence type="ECO:0000256" key="3">
    <source>
        <dbReference type="ARBA" id="ARBA00022490"/>
    </source>
</evidence>
<keyword evidence="5" id="KW-0539">Nucleus</keyword>
<proteinExistence type="predicted"/>
<evidence type="ECO:0000256" key="5">
    <source>
        <dbReference type="ARBA" id="ARBA00023242"/>
    </source>
</evidence>
<evidence type="ECO:0008006" key="8">
    <source>
        <dbReference type="Google" id="ProtNLM"/>
    </source>
</evidence>
<dbReference type="FunFam" id="1.25.10.10:FF:000803">
    <property type="entry name" value="Predicted protein"/>
    <property type="match status" value="1"/>
</dbReference>
<dbReference type="AlphaFoldDB" id="A0A8T0GKQ7"/>
<organism evidence="6 7">
    <name type="scientific">Ceratodon purpureus</name>
    <name type="common">Fire moss</name>
    <name type="synonym">Dicranum purpureum</name>
    <dbReference type="NCBI Taxonomy" id="3225"/>
    <lineage>
        <taxon>Eukaryota</taxon>
        <taxon>Viridiplantae</taxon>
        <taxon>Streptophyta</taxon>
        <taxon>Embryophyta</taxon>
        <taxon>Bryophyta</taxon>
        <taxon>Bryophytina</taxon>
        <taxon>Bryopsida</taxon>
        <taxon>Dicranidae</taxon>
        <taxon>Pseudoditrichales</taxon>
        <taxon>Ditrichaceae</taxon>
        <taxon>Ceratodon</taxon>
    </lineage>
</organism>
<dbReference type="SUPFAM" id="SSF48371">
    <property type="entry name" value="ARM repeat"/>
    <property type="match status" value="1"/>
</dbReference>
<evidence type="ECO:0000256" key="4">
    <source>
        <dbReference type="ARBA" id="ARBA00022737"/>
    </source>
</evidence>
<protein>
    <recommendedName>
        <fullName evidence="8">Armadillo repeat-containing protein 8</fullName>
    </recommendedName>
</protein>
<dbReference type="GO" id="GO:0034657">
    <property type="term" value="C:GID complex"/>
    <property type="evidence" value="ECO:0007669"/>
    <property type="project" value="TreeGrafter"/>
</dbReference>
<dbReference type="EMBL" id="CM026431">
    <property type="protein sequence ID" value="KAG0559127.1"/>
    <property type="molecule type" value="Genomic_DNA"/>
</dbReference>
<reference evidence="6" key="1">
    <citation type="submission" date="2020-06" db="EMBL/GenBank/DDBJ databases">
        <title>WGS assembly of Ceratodon purpureus strain R40.</title>
        <authorList>
            <person name="Carey S.B."/>
            <person name="Jenkins J."/>
            <person name="Shu S."/>
            <person name="Lovell J.T."/>
            <person name="Sreedasyam A."/>
            <person name="Maumus F."/>
            <person name="Tiley G.P."/>
            <person name="Fernandez-Pozo N."/>
            <person name="Barry K."/>
            <person name="Chen C."/>
            <person name="Wang M."/>
            <person name="Lipzen A."/>
            <person name="Daum C."/>
            <person name="Saski C.A."/>
            <person name="Payton A.C."/>
            <person name="Mcbreen J.C."/>
            <person name="Conrad R.E."/>
            <person name="Kollar L.M."/>
            <person name="Olsson S."/>
            <person name="Huttunen S."/>
            <person name="Landis J.B."/>
            <person name="Wickett N.J."/>
            <person name="Johnson M.G."/>
            <person name="Rensing S.A."/>
            <person name="Grimwood J."/>
            <person name="Schmutz J."/>
            <person name="Mcdaniel S.F."/>
        </authorList>
    </citation>
    <scope>NUCLEOTIDE SEQUENCE</scope>
    <source>
        <strain evidence="6">R40</strain>
    </source>
</reference>
<dbReference type="Gene3D" id="1.25.10.10">
    <property type="entry name" value="Leucine-rich Repeat Variant"/>
    <property type="match status" value="2"/>
</dbReference>
<evidence type="ECO:0000256" key="1">
    <source>
        <dbReference type="ARBA" id="ARBA00004123"/>
    </source>
</evidence>
<keyword evidence="3" id="KW-0963">Cytoplasm</keyword>
<dbReference type="Pfam" id="PF00514">
    <property type="entry name" value="Arm"/>
    <property type="match status" value="3"/>
</dbReference>
<dbReference type="GO" id="GO:0005737">
    <property type="term" value="C:cytoplasm"/>
    <property type="evidence" value="ECO:0007669"/>
    <property type="project" value="UniProtKB-SubCell"/>
</dbReference>
<dbReference type="GO" id="GO:0005634">
    <property type="term" value="C:nucleus"/>
    <property type="evidence" value="ECO:0007669"/>
    <property type="project" value="UniProtKB-SubCell"/>
</dbReference>
<name>A0A8T0GKQ7_CERPU</name>
<dbReference type="GO" id="GO:0043161">
    <property type="term" value="P:proteasome-mediated ubiquitin-dependent protein catabolic process"/>
    <property type="evidence" value="ECO:0007669"/>
    <property type="project" value="TreeGrafter"/>
</dbReference>
<keyword evidence="4" id="KW-0677">Repeat</keyword>
<dbReference type="InterPro" id="IPR000225">
    <property type="entry name" value="Armadillo"/>
</dbReference>
<sequence length="676" mass="73333">MPASASWASRPEDLVESLSSLDNTARLKAIRDVKNQIIGNKTKKLSYIKLGAVPRVVEILASDTEVPLLVQSAAAVGSFACGTDAGVRAVLDSGVLPHLLKMLQNGDTQVAEACARSLKMIFHSPLAPKSDMFQGHRMELLLKLLNHGNESVAEVAARVLARCCETKEHQLALANAGGLQSLVSLLAGSIKIREASLDALAALTKNNKHLSEMVIKLDNGDALASIIRLIKDKSSLTRLLACMCLANIGKACPGGYSQESEVRADMLSILMRLLDEPGQAGQDAPGVLADLVANNEELQKAAADQNAVEKLADFLLRKEVPSKQLEGVLLGLSELCSKLENSRRQLLDLQDLKSFNTSLALAAPLLLRPMVHGSLVAALRHPCDGVKVAACACVRSLSRSVKNLRTSLTSEQFVRPLLQLINDPSPAVQAEALTAVGNIVLDFTPQKSVIMQTDGIAQLINLAQSMDHTLRRNAVLALKNFLFMADITVKHRVIAELTIPTLCDLIQDPEEEVQEQAITLVRNLVHGEPDSIEQIFSDGGLLFQAIEKQLINPRPDIALQALYVINNVVSGSEVHKEAVMTSILSSQLASNTSWLTRFLQDTSNPQLRVVAVWCIINLLYPAGEDISSRVVRLREAGVEAQLHKMVDDSCLDVKSHVRTALEMYFGIRHIDGLQCI</sequence>
<accession>A0A8T0GKQ7</accession>
<comment type="caution">
    <text evidence="6">The sequence shown here is derived from an EMBL/GenBank/DDBJ whole genome shotgun (WGS) entry which is preliminary data.</text>
</comment>
<evidence type="ECO:0000256" key="2">
    <source>
        <dbReference type="ARBA" id="ARBA00004496"/>
    </source>
</evidence>
<dbReference type="PANTHER" id="PTHR15651:SF7">
    <property type="entry name" value="ARMADILLO REPEAT-CONTAINING PROTEIN 8"/>
    <property type="match status" value="1"/>
</dbReference>